<dbReference type="EMBL" id="KB467832">
    <property type="protein sequence ID" value="PCH34895.1"/>
    <property type="molecule type" value="Genomic_DNA"/>
</dbReference>
<protein>
    <submittedName>
        <fullName evidence="1">Uncharacterized protein</fullName>
    </submittedName>
</protein>
<dbReference type="AlphaFoldDB" id="A0A2H3IZM5"/>
<dbReference type="OrthoDB" id="6511194at2759"/>
<dbReference type="Proteomes" id="UP000218811">
    <property type="component" value="Unassembled WGS sequence"/>
</dbReference>
<evidence type="ECO:0000313" key="2">
    <source>
        <dbReference type="Proteomes" id="UP000218811"/>
    </source>
</evidence>
<organism evidence="1 2">
    <name type="scientific">Wolfiporia cocos (strain MD-104)</name>
    <name type="common">Brown rot fungus</name>
    <dbReference type="NCBI Taxonomy" id="742152"/>
    <lineage>
        <taxon>Eukaryota</taxon>
        <taxon>Fungi</taxon>
        <taxon>Dikarya</taxon>
        <taxon>Basidiomycota</taxon>
        <taxon>Agaricomycotina</taxon>
        <taxon>Agaricomycetes</taxon>
        <taxon>Polyporales</taxon>
        <taxon>Phaeolaceae</taxon>
        <taxon>Wolfiporia</taxon>
    </lineage>
</organism>
<sequence length="129" mass="14691">MNRTRPSLAEGEQEHICIFHDKSAFHANEYQANYWLSAGKQVTIYPTSHVRGNEYWNMDQMINQVKHAIRIAHQLLPGAVIHWIFNNSSCHASLVNDALTVTKMNFNSGGKNILHMHDMIVLADNLHGL</sequence>
<reference evidence="1 2" key="1">
    <citation type="journal article" date="2012" name="Science">
        <title>The Paleozoic origin of enzymatic lignin decomposition reconstructed from 31 fungal genomes.</title>
        <authorList>
            <person name="Floudas D."/>
            <person name="Binder M."/>
            <person name="Riley R."/>
            <person name="Barry K."/>
            <person name="Blanchette R.A."/>
            <person name="Henrissat B."/>
            <person name="Martinez A.T."/>
            <person name="Otillar R."/>
            <person name="Spatafora J.W."/>
            <person name="Yadav J.S."/>
            <person name="Aerts A."/>
            <person name="Benoit I."/>
            <person name="Boyd A."/>
            <person name="Carlson A."/>
            <person name="Copeland A."/>
            <person name="Coutinho P.M."/>
            <person name="de Vries R.P."/>
            <person name="Ferreira P."/>
            <person name="Findley K."/>
            <person name="Foster B."/>
            <person name="Gaskell J."/>
            <person name="Glotzer D."/>
            <person name="Gorecki P."/>
            <person name="Heitman J."/>
            <person name="Hesse C."/>
            <person name="Hori C."/>
            <person name="Igarashi K."/>
            <person name="Jurgens J.A."/>
            <person name="Kallen N."/>
            <person name="Kersten P."/>
            <person name="Kohler A."/>
            <person name="Kuees U."/>
            <person name="Kumar T.K.A."/>
            <person name="Kuo A."/>
            <person name="LaButti K."/>
            <person name="Larrondo L.F."/>
            <person name="Lindquist E."/>
            <person name="Ling A."/>
            <person name="Lombard V."/>
            <person name="Lucas S."/>
            <person name="Lundell T."/>
            <person name="Martin R."/>
            <person name="McLaughlin D.J."/>
            <person name="Morgenstern I."/>
            <person name="Morin E."/>
            <person name="Murat C."/>
            <person name="Nagy L.G."/>
            <person name="Nolan M."/>
            <person name="Ohm R.A."/>
            <person name="Patyshakuliyeva A."/>
            <person name="Rokas A."/>
            <person name="Ruiz-Duenas F.J."/>
            <person name="Sabat G."/>
            <person name="Salamov A."/>
            <person name="Samejima M."/>
            <person name="Schmutz J."/>
            <person name="Slot J.C."/>
            <person name="St John F."/>
            <person name="Stenlid J."/>
            <person name="Sun H."/>
            <person name="Sun S."/>
            <person name="Syed K."/>
            <person name="Tsang A."/>
            <person name="Wiebenga A."/>
            <person name="Young D."/>
            <person name="Pisabarro A."/>
            <person name="Eastwood D.C."/>
            <person name="Martin F."/>
            <person name="Cullen D."/>
            <person name="Grigoriev I.V."/>
            <person name="Hibbett D.S."/>
        </authorList>
    </citation>
    <scope>NUCLEOTIDE SEQUENCE [LARGE SCALE GENOMIC DNA]</scope>
    <source>
        <strain evidence="1 2">MD-104</strain>
    </source>
</reference>
<gene>
    <name evidence="1" type="ORF">WOLCODRAFT_78449</name>
</gene>
<dbReference type="PANTHER" id="PTHR35871:SF1">
    <property type="entry name" value="CXC1-LIKE CYSTEINE CLUSTER ASSOCIATED WITH KDZ TRANSPOSASES DOMAIN-CONTAINING PROTEIN"/>
    <property type="match status" value="1"/>
</dbReference>
<evidence type="ECO:0000313" key="1">
    <source>
        <dbReference type="EMBL" id="PCH34895.1"/>
    </source>
</evidence>
<proteinExistence type="predicted"/>
<dbReference type="STRING" id="742152.A0A2H3IZM5"/>
<dbReference type="PANTHER" id="PTHR35871">
    <property type="entry name" value="EXPRESSED PROTEIN"/>
    <property type="match status" value="1"/>
</dbReference>
<keyword evidence="2" id="KW-1185">Reference proteome</keyword>
<accession>A0A2H3IZM5</accession>
<name>A0A2H3IZM5_WOLCO</name>